<name>A0A1T4UGL0_9GAMM</name>
<sequence>MLIRAFGLLTILAMTGCESPKIYPTYPTAEYSSEAIMIVSKSGGQDYMQDMLLKDETTNSLDKITTGDYLLGMAGGYIFDTVATGGLYVLLMDSFDVRGWDRNNIIVFLDAANHKNANNKAIASIAYDKAKLPFYQAVKNALTPLNIYTELLSKTDVDTSYPNDKNDMFYYGHNINKFGKNKFRYVIKPDGHPSEHLLGVGFLLRDISTAFSVDRLPTAIASKLTFKEAIAVRFNYIASVRTEYMLTAGNLSIPSNMFLLQAAQANSVLPSNKIPTLFSTDKAMFFVRPVENKHLNVDIEQYRKALSLEIDKSHLPM</sequence>
<protein>
    <recommendedName>
        <fullName evidence="3">Lipoprotein</fullName>
    </recommendedName>
</protein>
<dbReference type="EMBL" id="FUWP01000023">
    <property type="protein sequence ID" value="SKA51783.1"/>
    <property type="molecule type" value="Genomic_DNA"/>
</dbReference>
<dbReference type="OrthoDB" id="9870784at2"/>
<proteinExistence type="predicted"/>
<evidence type="ECO:0008006" key="3">
    <source>
        <dbReference type="Google" id="ProtNLM"/>
    </source>
</evidence>
<gene>
    <name evidence="1" type="ORF">CZ814_03211</name>
</gene>
<dbReference type="PROSITE" id="PS51257">
    <property type="entry name" value="PROKAR_LIPOPROTEIN"/>
    <property type="match status" value="1"/>
</dbReference>
<dbReference type="AlphaFoldDB" id="A0A1T4UGL0"/>
<accession>A0A1T4UGL0</accession>
<evidence type="ECO:0000313" key="2">
    <source>
        <dbReference type="Proteomes" id="UP000191116"/>
    </source>
</evidence>
<dbReference type="RefSeq" id="WP_080175934.1">
    <property type="nucleotide sequence ID" value="NZ_AP024856.1"/>
</dbReference>
<organism evidence="1 2">
    <name type="scientific">Photobacterium toruni</name>
    <dbReference type="NCBI Taxonomy" id="1935446"/>
    <lineage>
        <taxon>Bacteria</taxon>
        <taxon>Pseudomonadati</taxon>
        <taxon>Pseudomonadota</taxon>
        <taxon>Gammaproteobacteria</taxon>
        <taxon>Vibrionales</taxon>
        <taxon>Vibrionaceae</taxon>
        <taxon>Photobacterium</taxon>
    </lineage>
</organism>
<dbReference type="Proteomes" id="UP000191116">
    <property type="component" value="Unassembled WGS sequence"/>
</dbReference>
<evidence type="ECO:0000313" key="1">
    <source>
        <dbReference type="EMBL" id="SKA51783.1"/>
    </source>
</evidence>
<reference evidence="1 2" key="1">
    <citation type="submission" date="2017-02" db="EMBL/GenBank/DDBJ databases">
        <authorList>
            <person name="Peterson S.W."/>
        </authorList>
    </citation>
    <scope>NUCLEOTIDE SEQUENCE [LARGE SCALE GENOMIC DNA]</scope>
    <source>
        <strain evidence="1 2">CECT 9189</strain>
    </source>
</reference>